<evidence type="ECO:0000313" key="4">
    <source>
        <dbReference type="EMBL" id="KAF2734134.1"/>
    </source>
</evidence>
<reference evidence="4" key="1">
    <citation type="journal article" date="2020" name="Stud. Mycol.">
        <title>101 Dothideomycetes genomes: a test case for predicting lifestyles and emergence of pathogens.</title>
        <authorList>
            <person name="Haridas S."/>
            <person name="Albert R."/>
            <person name="Binder M."/>
            <person name="Bloem J."/>
            <person name="Labutti K."/>
            <person name="Salamov A."/>
            <person name="Andreopoulos B."/>
            <person name="Baker S."/>
            <person name="Barry K."/>
            <person name="Bills G."/>
            <person name="Bluhm B."/>
            <person name="Cannon C."/>
            <person name="Castanera R."/>
            <person name="Culley D."/>
            <person name="Daum C."/>
            <person name="Ezra D."/>
            <person name="Gonzalez J."/>
            <person name="Henrissat B."/>
            <person name="Kuo A."/>
            <person name="Liang C."/>
            <person name="Lipzen A."/>
            <person name="Lutzoni F."/>
            <person name="Magnuson J."/>
            <person name="Mondo S."/>
            <person name="Nolan M."/>
            <person name="Ohm R."/>
            <person name="Pangilinan J."/>
            <person name="Park H.-J."/>
            <person name="Ramirez L."/>
            <person name="Alfaro M."/>
            <person name="Sun H."/>
            <person name="Tritt A."/>
            <person name="Yoshinaga Y."/>
            <person name="Zwiers L.-H."/>
            <person name="Turgeon B."/>
            <person name="Goodwin S."/>
            <person name="Spatafora J."/>
            <person name="Crous P."/>
            <person name="Grigoriev I."/>
        </authorList>
    </citation>
    <scope>NUCLEOTIDE SEQUENCE</scope>
    <source>
        <strain evidence="4">CBS 125425</strain>
    </source>
</reference>
<evidence type="ECO:0000313" key="5">
    <source>
        <dbReference type="Proteomes" id="UP000799444"/>
    </source>
</evidence>
<protein>
    <submittedName>
        <fullName evidence="4">Thioredoxin-domain-containing protein</fullName>
    </submittedName>
</protein>
<dbReference type="SUPFAM" id="SSF52833">
    <property type="entry name" value="Thioredoxin-like"/>
    <property type="match status" value="1"/>
</dbReference>
<dbReference type="PROSITE" id="PS00194">
    <property type="entry name" value="THIOREDOXIN_1"/>
    <property type="match status" value="1"/>
</dbReference>
<dbReference type="InterPro" id="IPR017937">
    <property type="entry name" value="Thioredoxin_CS"/>
</dbReference>
<dbReference type="InterPro" id="IPR013766">
    <property type="entry name" value="Thioredoxin_domain"/>
</dbReference>
<keyword evidence="2" id="KW-1015">Disulfide bond</keyword>
<dbReference type="CDD" id="cd02947">
    <property type="entry name" value="TRX_family"/>
    <property type="match status" value="1"/>
</dbReference>
<dbReference type="InterPro" id="IPR036249">
    <property type="entry name" value="Thioredoxin-like_sf"/>
</dbReference>
<dbReference type="AlphaFoldDB" id="A0A9P4QZU8"/>
<dbReference type="PRINTS" id="PR00421">
    <property type="entry name" value="THIOREDOXIN"/>
</dbReference>
<gene>
    <name evidence="4" type="ORF">EJ04DRAFT_512761</name>
</gene>
<proteinExistence type="inferred from homology"/>
<comment type="similarity">
    <text evidence="1">Belongs to the thioredoxin family.</text>
</comment>
<dbReference type="EMBL" id="ML996152">
    <property type="protein sequence ID" value="KAF2734134.1"/>
    <property type="molecule type" value="Genomic_DNA"/>
</dbReference>
<keyword evidence="5" id="KW-1185">Reference proteome</keyword>
<dbReference type="PANTHER" id="PTHR46115">
    <property type="entry name" value="THIOREDOXIN-LIKE PROTEIN 1"/>
    <property type="match status" value="1"/>
</dbReference>
<dbReference type="Proteomes" id="UP000799444">
    <property type="component" value="Unassembled WGS sequence"/>
</dbReference>
<dbReference type="PROSITE" id="PS51352">
    <property type="entry name" value="THIOREDOXIN_2"/>
    <property type="match status" value="1"/>
</dbReference>
<feature type="domain" description="Thioredoxin" evidence="3">
    <location>
        <begin position="1"/>
        <end position="107"/>
    </location>
</feature>
<evidence type="ECO:0000256" key="2">
    <source>
        <dbReference type="ARBA" id="ARBA00023157"/>
    </source>
</evidence>
<accession>A0A9P4QZU8</accession>
<dbReference type="Pfam" id="PF00085">
    <property type="entry name" value="Thioredoxin"/>
    <property type="match status" value="1"/>
</dbReference>
<dbReference type="Gene3D" id="3.40.30.10">
    <property type="entry name" value="Glutaredoxin"/>
    <property type="match status" value="1"/>
</dbReference>
<name>A0A9P4QZU8_9PLEO</name>
<organism evidence="4 5">
    <name type="scientific">Polyplosphaeria fusca</name>
    <dbReference type="NCBI Taxonomy" id="682080"/>
    <lineage>
        <taxon>Eukaryota</taxon>
        <taxon>Fungi</taxon>
        <taxon>Dikarya</taxon>
        <taxon>Ascomycota</taxon>
        <taxon>Pezizomycotina</taxon>
        <taxon>Dothideomycetes</taxon>
        <taxon>Pleosporomycetidae</taxon>
        <taxon>Pleosporales</taxon>
        <taxon>Tetraplosphaeriaceae</taxon>
        <taxon>Polyplosphaeria</taxon>
    </lineage>
</organism>
<evidence type="ECO:0000256" key="1">
    <source>
        <dbReference type="ARBA" id="ARBA00008987"/>
    </source>
</evidence>
<dbReference type="OrthoDB" id="19690at2759"/>
<comment type="caution">
    <text evidence="4">The sequence shown here is derived from an EMBL/GenBank/DDBJ whole genome shotgun (WGS) entry which is preliminary data.</text>
</comment>
<evidence type="ECO:0000259" key="3">
    <source>
        <dbReference type="PROSITE" id="PS51352"/>
    </source>
</evidence>
<sequence>MPTEISAPLHFQTLLNAHTYLVADFYATWCGPCKAIAPSYTQLSKAHTQPNKLAFVKVNVDEQREVAAKYGITAMPTFLLFKDGKVVETIRGANPPALKKAVEGAAKDITATAATAASASAPEKKTEPVKEAKKVDVEVEETTVSGSYGMTGSKHWRESLY</sequence>